<dbReference type="Proteomes" id="UP001321473">
    <property type="component" value="Unassembled WGS sequence"/>
</dbReference>
<accession>A0AAQ4EDF1</accession>
<comment type="caution">
    <text evidence="1">The sequence shown here is derived from an EMBL/GenBank/DDBJ whole genome shotgun (WGS) entry which is preliminary data.</text>
</comment>
<organism evidence="1 2">
    <name type="scientific">Amblyomma americanum</name>
    <name type="common">Lone star tick</name>
    <dbReference type="NCBI Taxonomy" id="6943"/>
    <lineage>
        <taxon>Eukaryota</taxon>
        <taxon>Metazoa</taxon>
        <taxon>Ecdysozoa</taxon>
        <taxon>Arthropoda</taxon>
        <taxon>Chelicerata</taxon>
        <taxon>Arachnida</taxon>
        <taxon>Acari</taxon>
        <taxon>Parasitiformes</taxon>
        <taxon>Ixodida</taxon>
        <taxon>Ixodoidea</taxon>
        <taxon>Ixodidae</taxon>
        <taxon>Amblyomminae</taxon>
        <taxon>Amblyomma</taxon>
    </lineage>
</organism>
<name>A0AAQ4EDF1_AMBAM</name>
<protein>
    <submittedName>
        <fullName evidence="1">Uncharacterized protein</fullName>
    </submittedName>
</protein>
<sequence length="174" mass="19188">MYGADIDWCSMCSGTLMCQGMDGSQTSATSCWMLACPGSKRTWTGRPYSELCFGIRELQRWLGHLWRWHAAALQTWQWRRNGTRNKLTVSLITQTCDADAGIRESTSGGLAVFPAAAFRLFMTCHTAVGAAVLCCCMVLYKCRTTAYACVYSSPSIDELHRGGRGLSKAAFNLT</sequence>
<evidence type="ECO:0000313" key="2">
    <source>
        <dbReference type="Proteomes" id="UP001321473"/>
    </source>
</evidence>
<keyword evidence="2" id="KW-1185">Reference proteome</keyword>
<evidence type="ECO:0000313" key="1">
    <source>
        <dbReference type="EMBL" id="KAK8772680.1"/>
    </source>
</evidence>
<dbReference type="EMBL" id="JARKHS020017967">
    <property type="protein sequence ID" value="KAK8772680.1"/>
    <property type="molecule type" value="Genomic_DNA"/>
</dbReference>
<dbReference type="AlphaFoldDB" id="A0AAQ4EDF1"/>
<gene>
    <name evidence="1" type="ORF">V5799_024079</name>
</gene>
<reference evidence="1 2" key="1">
    <citation type="journal article" date="2023" name="Arcadia Sci">
        <title>De novo assembly of a long-read Amblyomma americanum tick genome.</title>
        <authorList>
            <person name="Chou S."/>
            <person name="Poskanzer K.E."/>
            <person name="Rollins M."/>
            <person name="Thuy-Boun P.S."/>
        </authorList>
    </citation>
    <scope>NUCLEOTIDE SEQUENCE [LARGE SCALE GENOMIC DNA]</scope>
    <source>
        <strain evidence="1">F_SG_1</strain>
        <tissue evidence="1">Salivary glands</tissue>
    </source>
</reference>
<proteinExistence type="predicted"/>